<reference evidence="1" key="2">
    <citation type="journal article" date="2015" name="Data Brief">
        <title>Shoot transcriptome of the giant reed, Arundo donax.</title>
        <authorList>
            <person name="Barrero R.A."/>
            <person name="Guerrero F.D."/>
            <person name="Moolhuijzen P."/>
            <person name="Goolsby J.A."/>
            <person name="Tidwell J."/>
            <person name="Bellgard S.E."/>
            <person name="Bellgard M.I."/>
        </authorList>
    </citation>
    <scope>NUCLEOTIDE SEQUENCE</scope>
    <source>
        <tissue evidence="1">Shoot tissue taken approximately 20 cm above the soil surface</tissue>
    </source>
</reference>
<dbReference type="EMBL" id="GBRH01217061">
    <property type="protein sequence ID" value="JAD80834.1"/>
    <property type="molecule type" value="Transcribed_RNA"/>
</dbReference>
<organism evidence="1">
    <name type="scientific">Arundo donax</name>
    <name type="common">Giant reed</name>
    <name type="synonym">Donax arundinaceus</name>
    <dbReference type="NCBI Taxonomy" id="35708"/>
    <lineage>
        <taxon>Eukaryota</taxon>
        <taxon>Viridiplantae</taxon>
        <taxon>Streptophyta</taxon>
        <taxon>Embryophyta</taxon>
        <taxon>Tracheophyta</taxon>
        <taxon>Spermatophyta</taxon>
        <taxon>Magnoliopsida</taxon>
        <taxon>Liliopsida</taxon>
        <taxon>Poales</taxon>
        <taxon>Poaceae</taxon>
        <taxon>PACMAD clade</taxon>
        <taxon>Arundinoideae</taxon>
        <taxon>Arundineae</taxon>
        <taxon>Arundo</taxon>
    </lineage>
</organism>
<dbReference type="AlphaFoldDB" id="A0A0A9CWX0"/>
<protein>
    <submittedName>
        <fullName evidence="1">Uncharacterized protein</fullName>
    </submittedName>
</protein>
<sequence>MNLDDKVGRMSSLCTSCCKSDHNVRHKQ</sequence>
<proteinExistence type="predicted"/>
<name>A0A0A9CWX0_ARUDO</name>
<accession>A0A0A9CWX0</accession>
<evidence type="ECO:0000313" key="1">
    <source>
        <dbReference type="EMBL" id="JAD80834.1"/>
    </source>
</evidence>
<reference evidence="1" key="1">
    <citation type="submission" date="2014-09" db="EMBL/GenBank/DDBJ databases">
        <authorList>
            <person name="Magalhaes I.L.F."/>
            <person name="Oliveira U."/>
            <person name="Santos F.R."/>
            <person name="Vidigal T.H.D.A."/>
            <person name="Brescovit A.D."/>
            <person name="Santos A.J."/>
        </authorList>
    </citation>
    <scope>NUCLEOTIDE SEQUENCE</scope>
    <source>
        <tissue evidence="1">Shoot tissue taken approximately 20 cm above the soil surface</tissue>
    </source>
</reference>